<reference evidence="2 3" key="1">
    <citation type="submission" date="2015-12" db="EMBL/GenBank/DDBJ databases">
        <title>Genome sequence of Tistrella mobilis MCCC 1A02139.</title>
        <authorList>
            <person name="Lu L."/>
            <person name="Lai Q."/>
            <person name="Shao Z."/>
            <person name="Qian P."/>
        </authorList>
    </citation>
    <scope>NUCLEOTIDE SEQUENCE [LARGE SCALE GENOMIC DNA]</scope>
    <source>
        <strain evidence="2 3">MCCC 1A02139</strain>
    </source>
</reference>
<organism evidence="2 3">
    <name type="scientific">Tistrella mobilis</name>
    <dbReference type="NCBI Taxonomy" id="171437"/>
    <lineage>
        <taxon>Bacteria</taxon>
        <taxon>Pseudomonadati</taxon>
        <taxon>Pseudomonadota</taxon>
        <taxon>Alphaproteobacteria</taxon>
        <taxon>Geminicoccales</taxon>
        <taxon>Geminicoccaceae</taxon>
        <taxon>Tistrella</taxon>
    </lineage>
</organism>
<dbReference type="AlphaFoldDB" id="A0A162JJE1"/>
<proteinExistence type="predicted"/>
<dbReference type="EMBL" id="LPZR01000229">
    <property type="protein sequence ID" value="KYO49317.1"/>
    <property type="molecule type" value="Genomic_DNA"/>
</dbReference>
<dbReference type="PANTHER" id="PTHR43433:SF5">
    <property type="entry name" value="AB HYDROLASE-1 DOMAIN-CONTAINING PROTEIN"/>
    <property type="match status" value="1"/>
</dbReference>
<dbReference type="InterPro" id="IPR000073">
    <property type="entry name" value="AB_hydrolase_1"/>
</dbReference>
<dbReference type="InterPro" id="IPR029058">
    <property type="entry name" value="AB_hydrolase_fold"/>
</dbReference>
<gene>
    <name evidence="2" type="ORF">AUP44_18135</name>
</gene>
<dbReference type="Pfam" id="PF00561">
    <property type="entry name" value="Abhydrolase_1"/>
    <property type="match status" value="1"/>
</dbReference>
<dbReference type="GeneID" id="97244044"/>
<name>A0A162JJE1_9PROT</name>
<evidence type="ECO:0000313" key="2">
    <source>
        <dbReference type="EMBL" id="KYO49317.1"/>
    </source>
</evidence>
<sequence length="296" mass="31501">MTAIPAFSVADLGHVAIAHALLPATRPGGLPVVFVHGLSMQGPEWPAAFLDELGADHPILLLDNRDAGLSSAFGPVVLGEPDAPPPQAYDLFDMARDVVALLDRLGLDRVHLVGYSMGGRITQIIAATESARVASLTCLSSTGGRRQVEAKADVRDALGAARAERLLHAPDIELFVAQSRLLDGTALQASDDEHRRRITQAVTRSYRPLGTGRQMAAIESTMDRRELLGRITCPTLFIHGTADPVVALDRAREGVERIANARLHIIDGLGHLITEAATPLFLAPLSAHIRAAEATG</sequence>
<dbReference type="GO" id="GO:0004806">
    <property type="term" value="F:triacylglycerol lipase activity"/>
    <property type="evidence" value="ECO:0007669"/>
    <property type="project" value="TreeGrafter"/>
</dbReference>
<protein>
    <recommendedName>
        <fullName evidence="1">AB hydrolase-1 domain-containing protein</fullName>
    </recommendedName>
</protein>
<comment type="caution">
    <text evidence="2">The sequence shown here is derived from an EMBL/GenBank/DDBJ whole genome shotgun (WGS) entry which is preliminary data.</text>
</comment>
<evidence type="ECO:0000259" key="1">
    <source>
        <dbReference type="Pfam" id="PF00561"/>
    </source>
</evidence>
<dbReference type="OrthoDB" id="9804723at2"/>
<feature type="domain" description="AB hydrolase-1" evidence="1">
    <location>
        <begin position="31"/>
        <end position="273"/>
    </location>
</feature>
<dbReference type="GO" id="GO:0046503">
    <property type="term" value="P:glycerolipid catabolic process"/>
    <property type="evidence" value="ECO:0007669"/>
    <property type="project" value="TreeGrafter"/>
</dbReference>
<dbReference type="PANTHER" id="PTHR43433">
    <property type="entry name" value="HYDROLASE, ALPHA/BETA FOLD FAMILY PROTEIN"/>
    <property type="match status" value="1"/>
</dbReference>
<evidence type="ECO:0000313" key="3">
    <source>
        <dbReference type="Proteomes" id="UP000075787"/>
    </source>
</evidence>
<dbReference type="Proteomes" id="UP000075787">
    <property type="component" value="Unassembled WGS sequence"/>
</dbReference>
<accession>A0A162JJE1</accession>
<dbReference type="RefSeq" id="WP_062770530.1">
    <property type="nucleotide sequence ID" value="NZ_CP121045.1"/>
</dbReference>
<dbReference type="SUPFAM" id="SSF53474">
    <property type="entry name" value="alpha/beta-Hydrolases"/>
    <property type="match status" value="1"/>
</dbReference>
<dbReference type="InterPro" id="IPR050471">
    <property type="entry name" value="AB_hydrolase"/>
</dbReference>
<dbReference type="Gene3D" id="3.40.50.1820">
    <property type="entry name" value="alpha/beta hydrolase"/>
    <property type="match status" value="1"/>
</dbReference>